<gene>
    <name evidence="4" type="ORF">FJU11_17060</name>
</gene>
<accession>A0A506TXN2</accession>
<dbReference type="GO" id="GO:1902600">
    <property type="term" value="P:proton transmembrane transport"/>
    <property type="evidence" value="ECO:0007669"/>
    <property type="project" value="UniProtKB-KW"/>
</dbReference>
<comment type="function">
    <text evidence="1">A possible function for this protein is to guide the assembly of the membrane sector of the ATPase enzyme complex.</text>
</comment>
<evidence type="ECO:0000313" key="4">
    <source>
        <dbReference type="EMBL" id="TPW25938.1"/>
    </source>
</evidence>
<evidence type="ECO:0000256" key="3">
    <source>
        <dbReference type="SAM" id="Phobius"/>
    </source>
</evidence>
<dbReference type="GO" id="GO:0045259">
    <property type="term" value="C:proton-transporting ATP synthase complex"/>
    <property type="evidence" value="ECO:0007669"/>
    <property type="project" value="UniProtKB-UniRule"/>
</dbReference>
<dbReference type="InterPro" id="IPR032820">
    <property type="entry name" value="ATPase_put"/>
</dbReference>
<sequence>MAPDRADDDLDARRKRLGSDLAGRRASAGRAEEKTRASTGTGYAQAVKLSSEFIAAVAVGFALGYGLDEWAGTKPWGMIVFLLLGFCAGVLNVMRSAGVIAQPQERVTRGGKTNGSERRTDGE</sequence>
<dbReference type="Pfam" id="PF09527">
    <property type="entry name" value="ATPase_gene1"/>
    <property type="match status" value="1"/>
</dbReference>
<dbReference type="AlphaFoldDB" id="A0A506TXN2"/>
<reference evidence="4 5" key="1">
    <citation type="submission" date="2019-06" db="EMBL/GenBank/DDBJ databases">
        <authorList>
            <person name="Li M."/>
        </authorList>
    </citation>
    <scope>NUCLEOTIDE SEQUENCE [LARGE SCALE GENOMIC DNA]</scope>
    <source>
        <strain evidence="4 5">BGMRC6574</strain>
    </source>
</reference>
<keyword evidence="5" id="KW-1185">Reference proteome</keyword>
<dbReference type="InterPro" id="IPR016989">
    <property type="entry name" value="Atp1_alphaprobac"/>
</dbReference>
<comment type="caution">
    <text evidence="4">The sequence shown here is derived from an EMBL/GenBank/DDBJ whole genome shotgun (WGS) entry which is preliminary data.</text>
</comment>
<comment type="similarity">
    <text evidence="1">Belongs to the bacterial AtpI family.</text>
</comment>
<feature type="compositionally biased region" description="Acidic residues" evidence="2">
    <location>
        <begin position="1"/>
        <end position="10"/>
    </location>
</feature>
<keyword evidence="3" id="KW-0812">Transmembrane</keyword>
<keyword evidence="1" id="KW-0375">Hydrogen ion transport</keyword>
<keyword evidence="1" id="KW-0406">Ion transport</keyword>
<evidence type="ECO:0000256" key="1">
    <source>
        <dbReference type="PIRNR" id="PIRNR032126"/>
    </source>
</evidence>
<organism evidence="4 5">
    <name type="scientific">Pararhizobium mangrovi</name>
    <dbReference type="NCBI Taxonomy" id="2590452"/>
    <lineage>
        <taxon>Bacteria</taxon>
        <taxon>Pseudomonadati</taxon>
        <taxon>Pseudomonadota</taxon>
        <taxon>Alphaproteobacteria</taxon>
        <taxon>Hyphomicrobiales</taxon>
        <taxon>Rhizobiaceae</taxon>
        <taxon>Rhizobium/Agrobacterium group</taxon>
        <taxon>Pararhizobium</taxon>
    </lineage>
</organism>
<keyword evidence="1 3" id="KW-0472">Membrane</keyword>
<dbReference type="Proteomes" id="UP000320314">
    <property type="component" value="Unassembled WGS sequence"/>
</dbReference>
<keyword evidence="1" id="KW-0813">Transport</keyword>
<dbReference type="EMBL" id="VHLH01000042">
    <property type="protein sequence ID" value="TPW25938.1"/>
    <property type="molecule type" value="Genomic_DNA"/>
</dbReference>
<keyword evidence="3" id="KW-1133">Transmembrane helix</keyword>
<evidence type="ECO:0000256" key="2">
    <source>
        <dbReference type="SAM" id="MobiDB-lite"/>
    </source>
</evidence>
<dbReference type="PIRSF" id="PIRSF032126">
    <property type="entry name" value="F0F1_ATP_synthase_subunit_I"/>
    <property type="match status" value="1"/>
</dbReference>
<feature type="region of interest" description="Disordered" evidence="2">
    <location>
        <begin position="1"/>
        <end position="41"/>
    </location>
</feature>
<evidence type="ECO:0000313" key="5">
    <source>
        <dbReference type="Proteomes" id="UP000320314"/>
    </source>
</evidence>
<proteinExistence type="inferred from homology"/>
<feature type="transmembrane region" description="Helical" evidence="3">
    <location>
        <begin position="76"/>
        <end position="94"/>
    </location>
</feature>
<protein>
    <recommendedName>
        <fullName evidence="1">ATP synthase protein I</fullName>
    </recommendedName>
</protein>
<dbReference type="OrthoDB" id="15401at2"/>
<dbReference type="RefSeq" id="WP_141168303.1">
    <property type="nucleotide sequence ID" value="NZ_VHLH01000042.1"/>
</dbReference>
<name>A0A506TXN2_9HYPH</name>